<dbReference type="Proteomes" id="UP001156882">
    <property type="component" value="Unassembled WGS sequence"/>
</dbReference>
<protein>
    <submittedName>
        <fullName evidence="1">Uncharacterized protein</fullName>
    </submittedName>
</protein>
<accession>A0ABQ6CLB7</accession>
<proteinExistence type="predicted"/>
<dbReference type="EMBL" id="BSPC01000038">
    <property type="protein sequence ID" value="GLS20979.1"/>
    <property type="molecule type" value="Genomic_DNA"/>
</dbReference>
<evidence type="ECO:0000313" key="2">
    <source>
        <dbReference type="Proteomes" id="UP001156882"/>
    </source>
</evidence>
<reference evidence="2" key="1">
    <citation type="journal article" date="2019" name="Int. J. Syst. Evol. Microbiol.">
        <title>The Global Catalogue of Microorganisms (GCM) 10K type strain sequencing project: providing services to taxonomists for standard genome sequencing and annotation.</title>
        <authorList>
            <consortium name="The Broad Institute Genomics Platform"/>
            <consortium name="The Broad Institute Genome Sequencing Center for Infectious Disease"/>
            <person name="Wu L."/>
            <person name="Ma J."/>
        </authorList>
    </citation>
    <scope>NUCLEOTIDE SEQUENCE [LARGE SCALE GENOMIC DNA]</scope>
    <source>
        <strain evidence="2">NBRC 101365</strain>
    </source>
</reference>
<name>A0ABQ6CLB7_9HYPH</name>
<comment type="caution">
    <text evidence="1">The sequence shown here is derived from an EMBL/GenBank/DDBJ whole genome shotgun (WGS) entry which is preliminary data.</text>
</comment>
<gene>
    <name evidence="1" type="ORF">GCM10007874_39960</name>
</gene>
<evidence type="ECO:0000313" key="1">
    <source>
        <dbReference type="EMBL" id="GLS20979.1"/>
    </source>
</evidence>
<organism evidence="1 2">
    <name type="scientific">Labrys miyagiensis</name>
    <dbReference type="NCBI Taxonomy" id="346912"/>
    <lineage>
        <taxon>Bacteria</taxon>
        <taxon>Pseudomonadati</taxon>
        <taxon>Pseudomonadota</taxon>
        <taxon>Alphaproteobacteria</taxon>
        <taxon>Hyphomicrobiales</taxon>
        <taxon>Xanthobacteraceae</taxon>
        <taxon>Labrys</taxon>
    </lineage>
</organism>
<keyword evidence="2" id="KW-1185">Reference proteome</keyword>
<sequence length="133" mass="14795">MNKSYSKVFSPAELEFLSNEADQYGWYVWTERTGPVIRGLCARHLMAANGDFKVVSACDAQGVCLVGHTQPKIGAMLRYFELIGLGRFAFQALRNAEDSIARAAPRPLPAACKPVRTWQFVHNGRKEGHAQAR</sequence>